<reference evidence="1 2" key="1">
    <citation type="submission" date="2019-03" db="EMBL/GenBank/DDBJ databases">
        <title>Single cell metagenomics reveals metabolic interactions within the superorganism composed of flagellate Streblomastix strix and complex community of Bacteroidetes bacteria on its surface.</title>
        <authorList>
            <person name="Treitli S.C."/>
            <person name="Kolisko M."/>
            <person name="Husnik F."/>
            <person name="Keeling P."/>
            <person name="Hampl V."/>
        </authorList>
    </citation>
    <scope>NUCLEOTIDE SEQUENCE [LARGE SCALE GENOMIC DNA]</scope>
    <source>
        <strain evidence="1">ST1C</strain>
    </source>
</reference>
<dbReference type="PANTHER" id="PTHR21575:SF12">
    <property type="entry name" value="PROTEIN HID1"/>
    <property type="match status" value="1"/>
</dbReference>
<dbReference type="InterPro" id="IPR026705">
    <property type="entry name" value="Hid-1/Ecm30"/>
</dbReference>
<sequence>HMILALCFLPGFSIGTDRKETSTLEPGIDSSLQTNILWENGIGCSQVPFAPISIRKARQSLVRLLIVMLSQRIYKKQNEIENESENKWVQDILNPDCPFRLELTISLINTIFSFRTVEVTEEMKQIINENITHIIDSINLLLILINLGSKTQIHQSSSSSSKEAPTTEVKIQQPQFFRDFFSKLSTPIHFTFIFSGAQRLLNMQPQPFEGNLNLLLLIYRIIRLSQNALQYSLNNPTLISGMIITSLNSIAKAFDEFKVNQNNQLQQRPPNYIQRFPVNLARYFENWPYDQKIEQTRIPIVMRNGKIINAPPISIINQCIDILLYLSVKREVAISLNQSDRQGGPSGYDGRGSSWCLSDSLISNLCIVAREIDKKYYLIIQSIFTIISNIAPYIKSLTRLASYHIVQTFYKFGVPAELFSDTNNFAIVHMILETINSLLQYQYDSSLHLIFFILTYKTCFTALSLPLLAEYVDEDGNPYPS</sequence>
<dbReference type="Proteomes" id="UP000324800">
    <property type="component" value="Unassembled WGS sequence"/>
</dbReference>
<feature type="non-terminal residue" evidence="1">
    <location>
        <position position="481"/>
    </location>
</feature>
<dbReference type="AlphaFoldDB" id="A0A5J4TQD9"/>
<dbReference type="GO" id="GO:0005797">
    <property type="term" value="C:Golgi medial cisterna"/>
    <property type="evidence" value="ECO:0007669"/>
    <property type="project" value="TreeGrafter"/>
</dbReference>
<evidence type="ECO:0000313" key="1">
    <source>
        <dbReference type="EMBL" id="KAA6359651.1"/>
    </source>
</evidence>
<dbReference type="GO" id="GO:0000138">
    <property type="term" value="C:Golgi trans cisterna"/>
    <property type="evidence" value="ECO:0007669"/>
    <property type="project" value="TreeGrafter"/>
</dbReference>
<proteinExistence type="predicted"/>
<dbReference type="Pfam" id="PF09742">
    <property type="entry name" value="Dymeclin"/>
    <property type="match status" value="1"/>
</dbReference>
<evidence type="ECO:0008006" key="3">
    <source>
        <dbReference type="Google" id="ProtNLM"/>
    </source>
</evidence>
<dbReference type="OrthoDB" id="432953at2759"/>
<gene>
    <name evidence="1" type="ORF">EZS28_044822</name>
</gene>
<protein>
    <recommendedName>
        <fullName evidence="3">Dymeclin</fullName>
    </recommendedName>
</protein>
<organism evidence="1 2">
    <name type="scientific">Streblomastix strix</name>
    <dbReference type="NCBI Taxonomy" id="222440"/>
    <lineage>
        <taxon>Eukaryota</taxon>
        <taxon>Metamonada</taxon>
        <taxon>Preaxostyla</taxon>
        <taxon>Oxymonadida</taxon>
        <taxon>Streblomastigidae</taxon>
        <taxon>Streblomastix</taxon>
    </lineage>
</organism>
<dbReference type="PANTHER" id="PTHR21575">
    <property type="entry name" value="PROTEIN HID1"/>
    <property type="match status" value="1"/>
</dbReference>
<comment type="caution">
    <text evidence="1">The sequence shown here is derived from an EMBL/GenBank/DDBJ whole genome shotgun (WGS) entry which is preliminary data.</text>
</comment>
<accession>A0A5J4TQD9</accession>
<evidence type="ECO:0000313" key="2">
    <source>
        <dbReference type="Proteomes" id="UP000324800"/>
    </source>
</evidence>
<dbReference type="EMBL" id="SNRW01028057">
    <property type="protein sequence ID" value="KAA6359651.1"/>
    <property type="molecule type" value="Genomic_DNA"/>
</dbReference>
<dbReference type="GO" id="GO:0016020">
    <property type="term" value="C:membrane"/>
    <property type="evidence" value="ECO:0007669"/>
    <property type="project" value="TreeGrafter"/>
</dbReference>
<name>A0A5J4TQD9_9EUKA</name>
<feature type="non-terminal residue" evidence="1">
    <location>
        <position position="1"/>
    </location>
</feature>